<dbReference type="RefSeq" id="WP_332288809.1">
    <property type="nucleotide sequence ID" value="NZ_JAZIBG010000020.1"/>
</dbReference>
<evidence type="ECO:0000313" key="2">
    <source>
        <dbReference type="Proteomes" id="UP001336250"/>
    </source>
</evidence>
<gene>
    <name evidence="1" type="ORF">V4F39_08090</name>
</gene>
<dbReference type="Proteomes" id="UP001336250">
    <property type="component" value="Unassembled WGS sequence"/>
</dbReference>
<dbReference type="InterPro" id="IPR025543">
    <property type="entry name" value="Dodecin-like"/>
</dbReference>
<dbReference type="InterPro" id="IPR050049">
    <property type="entry name" value="Dodecin_bact"/>
</dbReference>
<name>A0AAW9QAT4_9BURK</name>
<dbReference type="EMBL" id="JAZIBG010000020">
    <property type="protein sequence ID" value="MEF7613867.1"/>
    <property type="molecule type" value="Genomic_DNA"/>
</dbReference>
<dbReference type="AlphaFoldDB" id="A0AAW9QAT4"/>
<dbReference type="InterPro" id="IPR009923">
    <property type="entry name" value="Dodecin"/>
</dbReference>
<dbReference type="NCBIfam" id="NF043052">
    <property type="entry name" value="DodecBact"/>
    <property type="match status" value="1"/>
</dbReference>
<organism evidence="1 2">
    <name type="scientific">Aquincola agrisoli</name>
    <dbReference type="NCBI Taxonomy" id="3119538"/>
    <lineage>
        <taxon>Bacteria</taxon>
        <taxon>Pseudomonadati</taxon>
        <taxon>Pseudomonadota</taxon>
        <taxon>Betaproteobacteria</taxon>
        <taxon>Burkholderiales</taxon>
        <taxon>Sphaerotilaceae</taxon>
        <taxon>Aquincola</taxon>
    </lineage>
</organism>
<dbReference type="Pfam" id="PF07311">
    <property type="entry name" value="Dodecin"/>
    <property type="match status" value="1"/>
</dbReference>
<dbReference type="SUPFAM" id="SSF89807">
    <property type="entry name" value="Dodecin-like"/>
    <property type="match status" value="1"/>
</dbReference>
<accession>A0AAW9QAT4</accession>
<comment type="caution">
    <text evidence="1">The sequence shown here is derived from an EMBL/GenBank/DDBJ whole genome shotgun (WGS) entry which is preliminary data.</text>
</comment>
<dbReference type="PANTHER" id="PTHR39324">
    <property type="entry name" value="CALCIUM DODECIN"/>
    <property type="match status" value="1"/>
</dbReference>
<proteinExistence type="predicted"/>
<keyword evidence="2" id="KW-1185">Reference proteome</keyword>
<evidence type="ECO:0000313" key="1">
    <source>
        <dbReference type="EMBL" id="MEF7613867.1"/>
    </source>
</evidence>
<dbReference type="Gene3D" id="3.30.1660.10">
    <property type="entry name" value="Flavin-binding protein dodecin"/>
    <property type="match status" value="1"/>
</dbReference>
<sequence>MSEHVYKLIELTGSSTVGIEDACQKAIAKAADSVRNIRWFQVTDTRGHVEDGRIAHWQVTMKVGFTLD</sequence>
<protein>
    <submittedName>
        <fullName evidence="1">Dodecin</fullName>
    </submittedName>
</protein>
<dbReference type="InterPro" id="IPR036694">
    <property type="entry name" value="Dodecin-like_sf"/>
</dbReference>
<reference evidence="1 2" key="1">
    <citation type="submission" date="2024-02" db="EMBL/GenBank/DDBJ databases">
        <title>Genome sequence of Aquincola sp. MAHUQ-54.</title>
        <authorList>
            <person name="Huq M.A."/>
        </authorList>
    </citation>
    <scope>NUCLEOTIDE SEQUENCE [LARGE SCALE GENOMIC DNA]</scope>
    <source>
        <strain evidence="1 2">MAHUQ-54</strain>
    </source>
</reference>
<dbReference type="PANTHER" id="PTHR39324:SF1">
    <property type="entry name" value="CALCIUM DODECIN"/>
    <property type="match status" value="1"/>
</dbReference>